<evidence type="ECO:0000313" key="3">
    <source>
        <dbReference type="EMBL" id="NDO88155.1"/>
    </source>
</evidence>
<sequence>MYRDGRPGRVARLWNRVDAALYAAGVGVPRQAATLEVVGRVSGRPVTTPVAVADVDGVDHLVSMLGPRAGWVRNVEASGGRAVLHRRGRATPVRLEPVPVAARPPVLRRYAAVAPGARPHLGVGKSPTPAELARIAPDHPVFRVVPDPEKGPTTGVARGRVGR</sequence>
<evidence type="ECO:0000256" key="1">
    <source>
        <dbReference type="SAM" id="MobiDB-lite"/>
    </source>
</evidence>
<gene>
    <name evidence="2" type="ORF">GJV82_02800</name>
    <name evidence="3" type="ORF">GYH36_01490</name>
</gene>
<evidence type="ECO:0000313" key="5">
    <source>
        <dbReference type="Proteomes" id="UP000471672"/>
    </source>
</evidence>
<comment type="caution">
    <text evidence="2">The sequence shown here is derived from an EMBL/GenBank/DDBJ whole genome shotgun (WGS) entry which is preliminary data.</text>
</comment>
<dbReference type="EMBL" id="JAAFAN010000003">
    <property type="protein sequence ID" value="NDO88155.1"/>
    <property type="molecule type" value="Genomic_DNA"/>
</dbReference>
<accession>A0A6N7ZEU9</accession>
<dbReference type="InterPro" id="IPR012349">
    <property type="entry name" value="Split_barrel_FMN-bd"/>
</dbReference>
<feature type="region of interest" description="Disordered" evidence="1">
    <location>
        <begin position="142"/>
        <end position="163"/>
    </location>
</feature>
<organism evidence="2 4">
    <name type="scientific">Cellulosimicrobium composti</name>
    <dbReference type="NCBI Taxonomy" id="2672572"/>
    <lineage>
        <taxon>Bacteria</taxon>
        <taxon>Bacillati</taxon>
        <taxon>Actinomycetota</taxon>
        <taxon>Actinomycetes</taxon>
        <taxon>Micrococcales</taxon>
        <taxon>Promicromonosporaceae</taxon>
        <taxon>Cellulosimicrobium</taxon>
    </lineage>
</organism>
<dbReference type="Proteomes" id="UP000440668">
    <property type="component" value="Unassembled WGS sequence"/>
</dbReference>
<proteinExistence type="predicted"/>
<dbReference type="EMBL" id="WMKA01000004">
    <property type="protein sequence ID" value="MTG87888.1"/>
    <property type="molecule type" value="Genomic_DNA"/>
</dbReference>
<dbReference type="GO" id="GO:0016491">
    <property type="term" value="F:oxidoreductase activity"/>
    <property type="evidence" value="ECO:0007669"/>
    <property type="project" value="InterPro"/>
</dbReference>
<dbReference type="Proteomes" id="UP000471672">
    <property type="component" value="Unassembled WGS sequence"/>
</dbReference>
<dbReference type="AlphaFoldDB" id="A0A6N7ZEU9"/>
<name>A0A6N7ZEU9_9MICO</name>
<dbReference type="InterPro" id="IPR004378">
    <property type="entry name" value="F420H2_quin_Rdtase"/>
</dbReference>
<evidence type="ECO:0000313" key="4">
    <source>
        <dbReference type="Proteomes" id="UP000440668"/>
    </source>
</evidence>
<reference evidence="3 5" key="3">
    <citation type="journal article" date="2021" name="Arch. Microbiol.">
        <title>Cellulosimicrobium fucosivorans sp. nov., isolated from San Elijo Lagoon, contains a fucose metabolic pathway linked to carotenoid production.</title>
        <authorList>
            <person name="Aviles F.A."/>
            <person name="Kyndt J.A."/>
        </authorList>
    </citation>
    <scope>NUCLEOTIDE SEQUENCE [LARGE SCALE GENOMIC DNA]</scope>
    <source>
        <strain evidence="3 5">SE3</strain>
    </source>
</reference>
<dbReference type="Gene3D" id="2.30.110.10">
    <property type="entry name" value="Electron Transport, Fmn-binding Protein, Chain A"/>
    <property type="match status" value="1"/>
</dbReference>
<dbReference type="Pfam" id="PF04075">
    <property type="entry name" value="F420H2_quin_red"/>
    <property type="match status" value="1"/>
</dbReference>
<reference evidence="2 4" key="1">
    <citation type="submission" date="2019-11" db="EMBL/GenBank/DDBJ databases">
        <title>Cellulosimicrobium composti sp. nov. isolated from a compost.</title>
        <authorList>
            <person name="Yang Y."/>
        </authorList>
    </citation>
    <scope>NUCLEOTIDE SEQUENCE [LARGE SCALE GENOMIC DNA]</scope>
    <source>
        <strain evidence="2 4">BIT-GX5</strain>
    </source>
</reference>
<keyword evidence="5" id="KW-1185">Reference proteome</keyword>
<reference evidence="3" key="2">
    <citation type="submission" date="2020-01" db="EMBL/GenBank/DDBJ databases">
        <authorList>
            <person name="Aviles F."/>
            <person name="Meyer T.E."/>
            <person name="Kyndt J.A."/>
        </authorList>
    </citation>
    <scope>NUCLEOTIDE SEQUENCE</scope>
    <source>
        <strain evidence="3">SE3</strain>
    </source>
</reference>
<protein>
    <submittedName>
        <fullName evidence="2">DUF385 domain-containing protein</fullName>
    </submittedName>
    <submittedName>
        <fullName evidence="3">Nitroreductase family deazaflavin-dependent oxidoreductase</fullName>
    </submittedName>
</protein>
<evidence type="ECO:0000313" key="2">
    <source>
        <dbReference type="EMBL" id="MTG87888.1"/>
    </source>
</evidence>